<organism evidence="5 6">
    <name type="scientific">Macrococcus psychrotolerans</name>
    <dbReference type="NCBI Taxonomy" id="3039389"/>
    <lineage>
        <taxon>Bacteria</taxon>
        <taxon>Bacillati</taxon>
        <taxon>Bacillota</taxon>
        <taxon>Bacilli</taxon>
        <taxon>Bacillales</taxon>
        <taxon>Staphylococcaceae</taxon>
        <taxon>Macrococcus</taxon>
    </lineage>
</organism>
<reference evidence="5 6" key="1">
    <citation type="submission" date="2023-04" db="EMBL/GenBank/DDBJ databases">
        <title>Macrococci isolated from food, foodproducing animals, and human clinical materials.</title>
        <authorList>
            <person name="Maslanova I."/>
            <person name="Svec P."/>
            <person name="Sedlacek I."/>
            <person name="Novakova D."/>
            <person name="Keller J.E."/>
            <person name="Schwendener S."/>
            <person name="Finstrlova A."/>
            <person name="Botka T."/>
            <person name="Kovarovic V."/>
            <person name="Petras P."/>
            <person name="Perreten V."/>
            <person name="Pantucek R."/>
        </authorList>
    </citation>
    <scope>NUCLEOTIDE SEQUENCE [LARGE SCALE GENOMIC DNA]</scope>
    <source>
        <strain evidence="5 6">CCM 8659</strain>
        <plasmid evidence="5 6">pMP8659_1</plasmid>
    </source>
</reference>
<keyword evidence="5" id="KW-0614">Plasmid</keyword>
<dbReference type="GO" id="GO:0016787">
    <property type="term" value="F:hydrolase activity"/>
    <property type="evidence" value="ECO:0007669"/>
    <property type="project" value="UniProtKB-KW"/>
</dbReference>
<geneLocation type="plasmid" evidence="5 6">
    <name>pMP8659_1</name>
</geneLocation>
<proteinExistence type="inferred from homology"/>
<evidence type="ECO:0000259" key="4">
    <source>
        <dbReference type="Pfam" id="PF01420"/>
    </source>
</evidence>
<name>A0AAU6RPE7_9STAP</name>
<keyword evidence="5" id="KW-0378">Hydrolase</keyword>
<keyword evidence="5" id="KW-0540">Nuclease</keyword>
<protein>
    <submittedName>
        <fullName evidence="5">Restriction endonuclease subunit S</fullName>
        <ecNumber evidence="5">3.1.21.-</ecNumber>
    </submittedName>
</protein>
<dbReference type="GO" id="GO:0003677">
    <property type="term" value="F:DNA binding"/>
    <property type="evidence" value="ECO:0007669"/>
    <property type="project" value="UniProtKB-KW"/>
</dbReference>
<dbReference type="InterPro" id="IPR000055">
    <property type="entry name" value="Restrct_endonuc_typeI_TRD"/>
</dbReference>
<keyword evidence="5" id="KW-0255">Endonuclease</keyword>
<evidence type="ECO:0000313" key="6">
    <source>
        <dbReference type="Proteomes" id="UP001465447"/>
    </source>
</evidence>
<dbReference type="GO" id="GO:0009307">
    <property type="term" value="P:DNA restriction-modification system"/>
    <property type="evidence" value="ECO:0007669"/>
    <property type="project" value="UniProtKB-KW"/>
</dbReference>
<sequence length="83" mass="9802">MSASGSIGRTIEYTGEDAYYQDSNIVWLNHNDEVINKYLKYFYKIVKWSGIEGTTIKRLYNKNILNTKIELPTVEEQYKLIFK</sequence>
<keyword evidence="2" id="KW-0680">Restriction system</keyword>
<keyword evidence="3" id="KW-0238">DNA-binding</keyword>
<evidence type="ECO:0000313" key="5">
    <source>
        <dbReference type="EMBL" id="WZE71989.1"/>
    </source>
</evidence>
<evidence type="ECO:0000256" key="3">
    <source>
        <dbReference type="ARBA" id="ARBA00023125"/>
    </source>
</evidence>
<dbReference type="GO" id="GO:0004519">
    <property type="term" value="F:endonuclease activity"/>
    <property type="evidence" value="ECO:0007669"/>
    <property type="project" value="UniProtKB-KW"/>
</dbReference>
<dbReference type="InterPro" id="IPR044946">
    <property type="entry name" value="Restrct_endonuc_typeI_TRD_sf"/>
</dbReference>
<dbReference type="EC" id="3.1.21.-" evidence="5"/>
<dbReference type="KEGG" id="mpsh:QA539_10715"/>
<dbReference type="Proteomes" id="UP001465447">
    <property type="component" value="Plasmid pMP8659_1"/>
</dbReference>
<feature type="domain" description="Type I restriction modification DNA specificity" evidence="4">
    <location>
        <begin position="3"/>
        <end position="78"/>
    </location>
</feature>
<dbReference type="RefSeq" id="WP_419895619.1">
    <property type="nucleotide sequence ID" value="NZ_CP124592.1"/>
</dbReference>
<keyword evidence="6" id="KW-1185">Reference proteome</keyword>
<dbReference type="EMBL" id="CP124592">
    <property type="protein sequence ID" value="WZE71989.1"/>
    <property type="molecule type" value="Genomic_DNA"/>
</dbReference>
<evidence type="ECO:0000256" key="2">
    <source>
        <dbReference type="ARBA" id="ARBA00022747"/>
    </source>
</evidence>
<comment type="similarity">
    <text evidence="1">Belongs to the type-I restriction system S methylase family.</text>
</comment>
<dbReference type="AlphaFoldDB" id="A0AAU6RPE7"/>
<dbReference type="Pfam" id="PF01420">
    <property type="entry name" value="Methylase_S"/>
    <property type="match status" value="1"/>
</dbReference>
<evidence type="ECO:0000256" key="1">
    <source>
        <dbReference type="ARBA" id="ARBA00010923"/>
    </source>
</evidence>
<dbReference type="Gene3D" id="3.90.220.20">
    <property type="entry name" value="DNA methylase specificity domains"/>
    <property type="match status" value="1"/>
</dbReference>
<dbReference type="SUPFAM" id="SSF116734">
    <property type="entry name" value="DNA methylase specificity domain"/>
    <property type="match status" value="1"/>
</dbReference>
<accession>A0AAU6RPE7</accession>
<gene>
    <name evidence="5" type="ORF">QA539_10715</name>
</gene>